<gene>
    <name evidence="7" type="ORF">ABEG18_23005</name>
</gene>
<dbReference type="Pfam" id="PF08352">
    <property type="entry name" value="oligo_HPY"/>
    <property type="match status" value="1"/>
</dbReference>
<sequence length="330" mass="34887">MTEPLLSVRDLRVHFPLRGKAGLVRAVDGVSFDVPAGRTVALVGESGCGKSTTAYAILGLEPITAGAVRFDGRDIGGRRDRAARRALAGDMQIVFQDPSAALDPKMSIEDSVAEPLAIRGWSRADRRRRVAEALDLVGLPAAYAPRTPNALSGGQRQRVVIARALALSPRLLVLDEPVSALDVSIRSQILNLLMGLQAELGLAYLFISHDLSVVRHIADDVLVMYLGTIAERGATDAVFDAPAHPYTQALLSAIPLPDPVEQRRRPKIVLRGDLPSPLAAPAGCPFVTRCPLAQVRCGEVRPVLAPAAGGTEAACLVRVPAADPAAPARA</sequence>
<comment type="subcellular location">
    <subcellularLocation>
        <location evidence="1">Cell inner membrane</location>
        <topology evidence="1">Peripheral membrane protein</topology>
    </subcellularLocation>
</comment>
<feature type="domain" description="ABC transporter" evidence="6">
    <location>
        <begin position="8"/>
        <end position="251"/>
    </location>
</feature>
<dbReference type="SUPFAM" id="SSF52540">
    <property type="entry name" value="P-loop containing nucleoside triphosphate hydrolases"/>
    <property type="match status" value="1"/>
</dbReference>
<dbReference type="InterPro" id="IPR003593">
    <property type="entry name" value="AAA+_ATPase"/>
</dbReference>
<dbReference type="GO" id="GO:0055085">
    <property type="term" value="P:transmembrane transport"/>
    <property type="evidence" value="ECO:0007669"/>
    <property type="project" value="UniProtKB-ARBA"/>
</dbReference>
<dbReference type="InterPro" id="IPR003439">
    <property type="entry name" value="ABC_transporter-like_ATP-bd"/>
</dbReference>
<comment type="similarity">
    <text evidence="2">Belongs to the ABC transporter superfamily.</text>
</comment>
<evidence type="ECO:0000259" key="6">
    <source>
        <dbReference type="PROSITE" id="PS50893"/>
    </source>
</evidence>
<dbReference type="InterPro" id="IPR017871">
    <property type="entry name" value="ABC_transporter-like_CS"/>
</dbReference>
<evidence type="ECO:0000256" key="1">
    <source>
        <dbReference type="ARBA" id="ARBA00004417"/>
    </source>
</evidence>
<proteinExistence type="inferred from homology"/>
<evidence type="ECO:0000256" key="2">
    <source>
        <dbReference type="ARBA" id="ARBA00005417"/>
    </source>
</evidence>
<keyword evidence="5 7" id="KW-0067">ATP-binding</keyword>
<dbReference type="PANTHER" id="PTHR43776:SF7">
    <property type="entry name" value="D,D-DIPEPTIDE TRANSPORT ATP-BINDING PROTEIN DDPF-RELATED"/>
    <property type="match status" value="1"/>
</dbReference>
<dbReference type="NCBIfam" id="TIGR01727">
    <property type="entry name" value="oligo_HPY"/>
    <property type="match status" value="1"/>
</dbReference>
<keyword evidence="4" id="KW-0547">Nucleotide-binding</keyword>
<keyword evidence="3" id="KW-0813">Transport</keyword>
<dbReference type="PANTHER" id="PTHR43776">
    <property type="entry name" value="TRANSPORT ATP-BINDING PROTEIN"/>
    <property type="match status" value="1"/>
</dbReference>
<dbReference type="Pfam" id="PF00005">
    <property type="entry name" value="ABC_tran"/>
    <property type="match status" value="1"/>
</dbReference>
<name>A0AAU7JDZ6_9HYPH</name>
<dbReference type="AlphaFoldDB" id="A0AAU7JDZ6"/>
<dbReference type="SMART" id="SM00382">
    <property type="entry name" value="AAA"/>
    <property type="match status" value="1"/>
</dbReference>
<reference evidence="7" key="1">
    <citation type="submission" date="2024-05" db="EMBL/GenBank/DDBJ databases">
        <authorList>
            <person name="Kim S."/>
            <person name="Heo J."/>
            <person name="Choi H."/>
            <person name="Choi Y."/>
            <person name="Kwon S.-W."/>
            <person name="Kim Y."/>
        </authorList>
    </citation>
    <scope>NUCLEOTIDE SEQUENCE</scope>
    <source>
        <strain evidence="7">KACC 23698</strain>
    </source>
</reference>
<accession>A0AAU7JDZ6</accession>
<protein>
    <submittedName>
        <fullName evidence="7">Oligopeptide/dipeptide ABC transporter ATP-binding protein</fullName>
    </submittedName>
</protein>
<dbReference type="PROSITE" id="PS00211">
    <property type="entry name" value="ABC_TRANSPORTER_1"/>
    <property type="match status" value="1"/>
</dbReference>
<evidence type="ECO:0000256" key="3">
    <source>
        <dbReference type="ARBA" id="ARBA00022448"/>
    </source>
</evidence>
<dbReference type="GO" id="GO:0005524">
    <property type="term" value="F:ATP binding"/>
    <property type="evidence" value="ECO:0007669"/>
    <property type="project" value="UniProtKB-KW"/>
</dbReference>
<evidence type="ECO:0000256" key="5">
    <source>
        <dbReference type="ARBA" id="ARBA00022840"/>
    </source>
</evidence>
<dbReference type="InterPro" id="IPR027417">
    <property type="entry name" value="P-loop_NTPase"/>
</dbReference>
<evidence type="ECO:0000256" key="4">
    <source>
        <dbReference type="ARBA" id="ARBA00022741"/>
    </source>
</evidence>
<evidence type="ECO:0000313" key="7">
    <source>
        <dbReference type="EMBL" id="XBO38535.1"/>
    </source>
</evidence>
<dbReference type="InterPro" id="IPR013563">
    <property type="entry name" value="Oligopep_ABC_C"/>
</dbReference>
<dbReference type="GO" id="GO:0016887">
    <property type="term" value="F:ATP hydrolysis activity"/>
    <property type="evidence" value="ECO:0007669"/>
    <property type="project" value="InterPro"/>
</dbReference>
<dbReference type="EMBL" id="CP157484">
    <property type="protein sequence ID" value="XBO38535.1"/>
    <property type="molecule type" value="Genomic_DNA"/>
</dbReference>
<dbReference type="RefSeq" id="WP_406855373.1">
    <property type="nucleotide sequence ID" value="NZ_CP157484.1"/>
</dbReference>
<dbReference type="InterPro" id="IPR050319">
    <property type="entry name" value="ABC_transp_ATP-bind"/>
</dbReference>
<dbReference type="Gene3D" id="3.40.50.300">
    <property type="entry name" value="P-loop containing nucleotide triphosphate hydrolases"/>
    <property type="match status" value="1"/>
</dbReference>
<dbReference type="GO" id="GO:0015833">
    <property type="term" value="P:peptide transport"/>
    <property type="evidence" value="ECO:0007669"/>
    <property type="project" value="InterPro"/>
</dbReference>
<dbReference type="CDD" id="cd03257">
    <property type="entry name" value="ABC_NikE_OppD_transporters"/>
    <property type="match status" value="1"/>
</dbReference>
<dbReference type="GO" id="GO:0005886">
    <property type="term" value="C:plasma membrane"/>
    <property type="evidence" value="ECO:0007669"/>
    <property type="project" value="UniProtKB-SubCell"/>
</dbReference>
<dbReference type="PROSITE" id="PS50893">
    <property type="entry name" value="ABC_TRANSPORTER_2"/>
    <property type="match status" value="1"/>
</dbReference>
<organism evidence="7">
    <name type="scientific">Alsobacter sp. KACC 23698</name>
    <dbReference type="NCBI Taxonomy" id="3149229"/>
    <lineage>
        <taxon>Bacteria</taxon>
        <taxon>Pseudomonadati</taxon>
        <taxon>Pseudomonadota</taxon>
        <taxon>Alphaproteobacteria</taxon>
        <taxon>Hyphomicrobiales</taxon>
        <taxon>Alsobacteraceae</taxon>
        <taxon>Alsobacter</taxon>
    </lineage>
</organism>
<dbReference type="FunFam" id="3.40.50.300:FF:000016">
    <property type="entry name" value="Oligopeptide ABC transporter ATP-binding component"/>
    <property type="match status" value="1"/>
</dbReference>